<evidence type="ECO:0000256" key="4">
    <source>
        <dbReference type="ARBA" id="ARBA00022833"/>
    </source>
</evidence>
<evidence type="ECO:0000256" key="5">
    <source>
        <dbReference type="ARBA" id="ARBA00023242"/>
    </source>
</evidence>
<dbReference type="PANTHER" id="PTHR46481">
    <property type="entry name" value="ZINC FINGER BED DOMAIN-CONTAINING PROTEIN 4"/>
    <property type="match status" value="1"/>
</dbReference>
<dbReference type="PANTHER" id="PTHR46481:SF10">
    <property type="entry name" value="ZINC FINGER BED DOMAIN-CONTAINING PROTEIN 39"/>
    <property type="match status" value="1"/>
</dbReference>
<name>A0ABQ8FTV2_9PEZI</name>
<dbReference type="InterPro" id="IPR052035">
    <property type="entry name" value="ZnF_BED_domain_contain"/>
</dbReference>
<evidence type="ECO:0000313" key="8">
    <source>
        <dbReference type="Proteomes" id="UP000774617"/>
    </source>
</evidence>
<dbReference type="SUPFAM" id="SSF53098">
    <property type="entry name" value="Ribonuclease H-like"/>
    <property type="match status" value="1"/>
</dbReference>
<keyword evidence="5" id="KW-0539">Nucleus</keyword>
<keyword evidence="4" id="KW-0862">Zinc</keyword>
<keyword evidence="8" id="KW-1185">Reference proteome</keyword>
<evidence type="ECO:0000256" key="3">
    <source>
        <dbReference type="ARBA" id="ARBA00022771"/>
    </source>
</evidence>
<sequence length="316" mass="36677">MLAAAQPPTYLLPTPTTTLTMASDDEESLTLFNTEDFEGIMQYQRDQEREQEREEEQLLDEHLEDRSKKRKGGRQIHHVELWNESRPPRHDEAVRDKHKHKIWYCKRCIYHDTSPNRIYKHLASRHQIKFTDPAKRLKTSHTIEGIFSKQAARQEGRDLDEERVLRAAINQPAMEEALVQLISRCNLPINAVTWDELQALIRSVNYVAVELLPKRTALSKLIDRIAKVHKHFLIKKLKASLSKLHFSIDVWSSPTKTSLQAIVVHWIDAETRQAAKALLALAEHKGQHGGEEQAYAFLRVIEDFEIPRLSIHNVME</sequence>
<dbReference type="InterPro" id="IPR012337">
    <property type="entry name" value="RNaseH-like_sf"/>
</dbReference>
<dbReference type="EMBL" id="JAGTJR010000056">
    <property type="protein sequence ID" value="KAH7026784.1"/>
    <property type="molecule type" value="Genomic_DNA"/>
</dbReference>
<evidence type="ECO:0008006" key="9">
    <source>
        <dbReference type="Google" id="ProtNLM"/>
    </source>
</evidence>
<dbReference type="Proteomes" id="UP000774617">
    <property type="component" value="Unassembled WGS sequence"/>
</dbReference>
<reference evidence="7 8" key="1">
    <citation type="journal article" date="2021" name="Nat. Commun.">
        <title>Genetic determinants of endophytism in the Arabidopsis root mycobiome.</title>
        <authorList>
            <person name="Mesny F."/>
            <person name="Miyauchi S."/>
            <person name="Thiergart T."/>
            <person name="Pickel B."/>
            <person name="Atanasova L."/>
            <person name="Karlsson M."/>
            <person name="Huettel B."/>
            <person name="Barry K.W."/>
            <person name="Haridas S."/>
            <person name="Chen C."/>
            <person name="Bauer D."/>
            <person name="Andreopoulos W."/>
            <person name="Pangilinan J."/>
            <person name="LaButti K."/>
            <person name="Riley R."/>
            <person name="Lipzen A."/>
            <person name="Clum A."/>
            <person name="Drula E."/>
            <person name="Henrissat B."/>
            <person name="Kohler A."/>
            <person name="Grigoriev I.V."/>
            <person name="Martin F.M."/>
            <person name="Hacquard S."/>
        </authorList>
    </citation>
    <scope>NUCLEOTIDE SEQUENCE [LARGE SCALE GENOMIC DNA]</scope>
    <source>
        <strain evidence="7 8">MPI-SDFR-AT-0080</strain>
    </source>
</reference>
<evidence type="ECO:0000256" key="6">
    <source>
        <dbReference type="SAM" id="MobiDB-lite"/>
    </source>
</evidence>
<accession>A0ABQ8FTV2</accession>
<evidence type="ECO:0000256" key="1">
    <source>
        <dbReference type="ARBA" id="ARBA00004123"/>
    </source>
</evidence>
<keyword evidence="3" id="KW-0863">Zinc-finger</keyword>
<proteinExistence type="predicted"/>
<keyword evidence="2" id="KW-0479">Metal-binding</keyword>
<evidence type="ECO:0000313" key="7">
    <source>
        <dbReference type="EMBL" id="KAH7026784.1"/>
    </source>
</evidence>
<protein>
    <recommendedName>
        <fullName evidence="9">BED-type domain-containing protein</fullName>
    </recommendedName>
</protein>
<comment type="caution">
    <text evidence="7">The sequence shown here is derived from an EMBL/GenBank/DDBJ whole genome shotgun (WGS) entry which is preliminary data.</text>
</comment>
<comment type="subcellular location">
    <subcellularLocation>
        <location evidence="1">Nucleus</location>
    </subcellularLocation>
</comment>
<organism evidence="7 8">
    <name type="scientific">Macrophomina phaseolina</name>
    <dbReference type="NCBI Taxonomy" id="35725"/>
    <lineage>
        <taxon>Eukaryota</taxon>
        <taxon>Fungi</taxon>
        <taxon>Dikarya</taxon>
        <taxon>Ascomycota</taxon>
        <taxon>Pezizomycotina</taxon>
        <taxon>Dothideomycetes</taxon>
        <taxon>Dothideomycetes incertae sedis</taxon>
        <taxon>Botryosphaeriales</taxon>
        <taxon>Botryosphaeriaceae</taxon>
        <taxon>Macrophomina</taxon>
    </lineage>
</organism>
<feature type="region of interest" description="Disordered" evidence="6">
    <location>
        <begin position="44"/>
        <end position="73"/>
    </location>
</feature>
<evidence type="ECO:0000256" key="2">
    <source>
        <dbReference type="ARBA" id="ARBA00022723"/>
    </source>
</evidence>
<gene>
    <name evidence="7" type="ORF">B0J12DRAFT_685593</name>
</gene>